<protein>
    <submittedName>
        <fullName evidence="2">Uncharacterized protein</fullName>
    </submittedName>
</protein>
<name>A0A9Q1GKN2_9CARY</name>
<comment type="caution">
    <text evidence="2">The sequence shown here is derived from an EMBL/GenBank/DDBJ whole genome shotgun (WGS) entry which is preliminary data.</text>
</comment>
<reference evidence="2" key="1">
    <citation type="submission" date="2022-04" db="EMBL/GenBank/DDBJ databases">
        <title>Carnegiea gigantea Genome sequencing and assembly v2.</title>
        <authorList>
            <person name="Copetti D."/>
            <person name="Sanderson M.J."/>
            <person name="Burquez A."/>
            <person name="Wojciechowski M.F."/>
        </authorList>
    </citation>
    <scope>NUCLEOTIDE SEQUENCE</scope>
    <source>
        <strain evidence="2">SGP5-SGP5p</strain>
        <tissue evidence="2">Aerial part</tissue>
    </source>
</reference>
<proteinExistence type="predicted"/>
<feature type="compositionally biased region" description="Basic and acidic residues" evidence="1">
    <location>
        <begin position="11"/>
        <end position="28"/>
    </location>
</feature>
<dbReference type="AlphaFoldDB" id="A0A9Q1GKN2"/>
<gene>
    <name evidence="2" type="ORF">Cgig2_007798</name>
</gene>
<dbReference type="EMBL" id="JAKOGI010002107">
    <property type="protein sequence ID" value="KAJ8422917.1"/>
    <property type="molecule type" value="Genomic_DNA"/>
</dbReference>
<evidence type="ECO:0000313" key="2">
    <source>
        <dbReference type="EMBL" id="KAJ8422917.1"/>
    </source>
</evidence>
<feature type="region of interest" description="Disordered" evidence="1">
    <location>
        <begin position="1"/>
        <end position="28"/>
    </location>
</feature>
<accession>A0A9Q1GKN2</accession>
<dbReference type="Proteomes" id="UP001153076">
    <property type="component" value="Unassembled WGS sequence"/>
</dbReference>
<evidence type="ECO:0000256" key="1">
    <source>
        <dbReference type="SAM" id="MobiDB-lite"/>
    </source>
</evidence>
<evidence type="ECO:0000313" key="3">
    <source>
        <dbReference type="Proteomes" id="UP001153076"/>
    </source>
</evidence>
<sequence>MTYATYSRRNARFEEQEQTSKLRGEPSVRRRTLECHSARECTCNPPREAHAARVAVTTRPQPMTMAPKLHNVWKCCEFHERNGHTTTECKELRKALHELDDKGQIDRFLKRGIQFLRKEPIGGTVGSYGRTREACYVSHNGIRWTRGPALYSPHNDPLVVELKVANAIVR</sequence>
<keyword evidence="3" id="KW-1185">Reference proteome</keyword>
<organism evidence="2 3">
    <name type="scientific">Carnegiea gigantea</name>
    <dbReference type="NCBI Taxonomy" id="171969"/>
    <lineage>
        <taxon>Eukaryota</taxon>
        <taxon>Viridiplantae</taxon>
        <taxon>Streptophyta</taxon>
        <taxon>Embryophyta</taxon>
        <taxon>Tracheophyta</taxon>
        <taxon>Spermatophyta</taxon>
        <taxon>Magnoliopsida</taxon>
        <taxon>eudicotyledons</taxon>
        <taxon>Gunneridae</taxon>
        <taxon>Pentapetalae</taxon>
        <taxon>Caryophyllales</taxon>
        <taxon>Cactineae</taxon>
        <taxon>Cactaceae</taxon>
        <taxon>Cactoideae</taxon>
        <taxon>Echinocereeae</taxon>
        <taxon>Carnegiea</taxon>
    </lineage>
</organism>